<evidence type="ECO:0000256" key="3">
    <source>
        <dbReference type="ARBA" id="ARBA00004648"/>
    </source>
</evidence>
<feature type="compositionally biased region" description="Low complexity" evidence="26">
    <location>
        <begin position="566"/>
        <end position="592"/>
    </location>
</feature>
<evidence type="ECO:0000256" key="13">
    <source>
        <dbReference type="ARBA" id="ARBA00023098"/>
    </source>
</evidence>
<sequence>MVTFSTEVRGAKSGELKRKLNCALFAAILDLDSLLIWFRITLSQKRNGGSCTLMETNLQRNTKASSPARKEEERSALISDSWNFFCRELSETLHFLEKQKYFTEGLIQVAIVLSLAGMHVDVDPYLPPPHNINIQSLDLTHTHSGNLQNSPEGYGLHMKSPDGAAFVPIPRLLHWVRSLQHLHVPTAQLEAWLVHSESENSGMTIPSLTGSWDGGDELVDTEDSASLTMRIGGGGIEELAHDPVMDDRSLGVVTTLSRSQMDSEDIKDEADVLWQQDQDVRRDQPLQGQNQYFSLLNEEDEDEFMMDSWRHANPFHNPVTSIRGDVQFTGLQEDNPLSTDECLQLLEAGFPLGHDQYLADLDPVRADEDPLQHHGSLFSPLLPQHESLLDLEQQWQDVLAVLGPQDMSANDLLDNSHLNDGGRARVTATLESPIQLNLSLHEPVFPRSSEISFASNVAISEDGCLSNQNDTSLNVSNTSNVDLTFNDPDIIDFLLSTTSDRSNFGIPSFSMEEPSQSSLFGPLLKESMLDENSTLDLTLENRSSQSDLFQKEEQTDSDSGLSLDYSQSPVSPSRSDSSSSSSSSSSMSSMHSISEEGAVGYTHIKEEPMDEEGAVGGYTPEQNNMYYTHYLQSQYSPWLDHIGHDHTYNQPQYTNQRKPPKEHSEELLEYKLQEEISTRDEKRARSMRIPFSTDHIINLPVEEFNELLAKHRLNEAQLALIRDIRRRGKNKVAAQNCRRRKLDILQDLECSVNGLRRHRARLLREKSEVLCSVRDLKRRLNDLYQEVRSRLREVERIPCSATDFTLQLGNDKHVSKPRRKSGKKQKDKE</sequence>
<evidence type="ECO:0000313" key="29">
    <source>
        <dbReference type="Proteomes" id="UP000593565"/>
    </source>
</evidence>
<keyword evidence="7" id="KW-0153">Cholesterol metabolism</keyword>
<comment type="caution">
    <text evidence="28">The sequence shown here is derived from an EMBL/GenBank/DDBJ whole genome shotgun (WGS) entry which is preliminary data.</text>
</comment>
<evidence type="ECO:0000256" key="26">
    <source>
        <dbReference type="SAM" id="MobiDB-lite"/>
    </source>
</evidence>
<dbReference type="GO" id="GO:0005634">
    <property type="term" value="C:nucleus"/>
    <property type="evidence" value="ECO:0007669"/>
    <property type="project" value="UniProtKB-SubCell"/>
</dbReference>
<keyword evidence="22" id="KW-0539">Nucleus</keyword>
<evidence type="ECO:0000256" key="15">
    <source>
        <dbReference type="ARBA" id="ARBA00023125"/>
    </source>
</evidence>
<dbReference type="InterPro" id="IPR008917">
    <property type="entry name" value="TF_DNA-bd_sf"/>
</dbReference>
<gene>
    <name evidence="28" type="ORF">AMELA_G00025580</name>
</gene>
<keyword evidence="10" id="KW-0735">Signal-anchor</keyword>
<dbReference type="GO" id="GO:0000981">
    <property type="term" value="F:DNA-binding transcription factor activity, RNA polymerase II-specific"/>
    <property type="evidence" value="ECO:0007669"/>
    <property type="project" value="TreeGrafter"/>
</dbReference>
<evidence type="ECO:0000256" key="7">
    <source>
        <dbReference type="ARBA" id="ARBA00022548"/>
    </source>
</evidence>
<keyword evidence="20" id="KW-0325">Glycoprotein</keyword>
<evidence type="ECO:0000256" key="1">
    <source>
        <dbReference type="ARBA" id="ARBA00004123"/>
    </source>
</evidence>
<keyword evidence="29" id="KW-1185">Reference proteome</keyword>
<evidence type="ECO:0000256" key="18">
    <source>
        <dbReference type="ARBA" id="ARBA00023163"/>
    </source>
</evidence>
<evidence type="ECO:0000256" key="23">
    <source>
        <dbReference type="ARBA" id="ARBA00030985"/>
    </source>
</evidence>
<evidence type="ECO:0000313" key="28">
    <source>
        <dbReference type="EMBL" id="KAF4092846.1"/>
    </source>
</evidence>
<evidence type="ECO:0000256" key="2">
    <source>
        <dbReference type="ARBA" id="ARBA00004643"/>
    </source>
</evidence>
<evidence type="ECO:0000256" key="10">
    <source>
        <dbReference type="ARBA" id="ARBA00022968"/>
    </source>
</evidence>
<dbReference type="GO" id="GO:0005789">
    <property type="term" value="C:endoplasmic reticulum membrane"/>
    <property type="evidence" value="ECO:0007669"/>
    <property type="project" value="UniProtKB-SubCell"/>
</dbReference>
<comment type="subcellular location">
    <subcellularLocation>
        <location evidence="3">Endoplasmic reticulum membrane</location>
        <topology evidence="3">Single-pass type II membrane protein</topology>
    </subcellularLocation>
    <subcellularLocation>
        <location evidence="2">Endoplasmic reticulum membrane</location>
        <topology evidence="2">Single-pass type III membrane protein</topology>
    </subcellularLocation>
    <subcellularLocation>
        <location evidence="1">Nucleus</location>
    </subcellularLocation>
</comment>
<dbReference type="FunFam" id="1.10.880.10:FF:000004">
    <property type="entry name" value="Nuclear factor, erythroid 2"/>
    <property type="match status" value="1"/>
</dbReference>
<feature type="domain" description="BZIP" evidence="27">
    <location>
        <begin position="720"/>
        <end position="783"/>
    </location>
</feature>
<keyword evidence="12" id="KW-0805">Transcription regulation</keyword>
<evidence type="ECO:0000256" key="4">
    <source>
        <dbReference type="ARBA" id="ARBA00008157"/>
    </source>
</evidence>
<dbReference type="InterPro" id="IPR004827">
    <property type="entry name" value="bZIP"/>
</dbReference>
<dbReference type="Gene3D" id="1.10.880.10">
    <property type="entry name" value="Transcription factor, Skn-1-like, DNA-binding domain"/>
    <property type="match status" value="1"/>
</dbReference>
<evidence type="ECO:0000256" key="12">
    <source>
        <dbReference type="ARBA" id="ARBA00023015"/>
    </source>
</evidence>
<keyword evidence="15" id="KW-0238">DNA-binding</keyword>
<dbReference type="GO" id="GO:0008203">
    <property type="term" value="P:cholesterol metabolic process"/>
    <property type="evidence" value="ECO:0007669"/>
    <property type="project" value="UniProtKB-KW"/>
</dbReference>
<dbReference type="SUPFAM" id="SSF47454">
    <property type="entry name" value="A DNA-binding domain in eukaryotic transcription factors"/>
    <property type="match status" value="1"/>
</dbReference>
<dbReference type="InterPro" id="IPR047167">
    <property type="entry name" value="NFE2-like"/>
</dbReference>
<keyword evidence="21" id="KW-0753">Steroid metabolism</keyword>
<dbReference type="PANTHER" id="PTHR24411:SF31">
    <property type="entry name" value="ENDOPLASMIC RETICULUM MEMBRANE SENSOR NFE2L1"/>
    <property type="match status" value="1"/>
</dbReference>
<keyword evidence="6" id="KW-0678">Repressor</keyword>
<evidence type="ECO:0000259" key="27">
    <source>
        <dbReference type="PROSITE" id="PS50217"/>
    </source>
</evidence>
<evidence type="ECO:0000256" key="16">
    <source>
        <dbReference type="ARBA" id="ARBA00023136"/>
    </source>
</evidence>
<dbReference type="GO" id="GO:0000978">
    <property type="term" value="F:RNA polymerase II cis-regulatory region sequence-specific DNA binding"/>
    <property type="evidence" value="ECO:0007669"/>
    <property type="project" value="InterPro"/>
</dbReference>
<keyword evidence="25" id="KW-0175">Coiled coil</keyword>
<dbReference type="PANTHER" id="PTHR24411">
    <property type="entry name" value="NUCLEAR FACTOR ERYTHROID 2-RELATED FACTOR"/>
    <property type="match status" value="1"/>
</dbReference>
<keyword evidence="9" id="KW-0256">Endoplasmic reticulum</keyword>
<feature type="region of interest" description="Disordered" evidence="26">
    <location>
        <begin position="808"/>
        <end position="829"/>
    </location>
</feature>
<evidence type="ECO:0000256" key="22">
    <source>
        <dbReference type="ARBA" id="ARBA00023242"/>
    </source>
</evidence>
<organism evidence="28 29">
    <name type="scientific">Ameiurus melas</name>
    <name type="common">Black bullhead</name>
    <name type="synonym">Silurus melas</name>
    <dbReference type="NCBI Taxonomy" id="219545"/>
    <lineage>
        <taxon>Eukaryota</taxon>
        <taxon>Metazoa</taxon>
        <taxon>Chordata</taxon>
        <taxon>Craniata</taxon>
        <taxon>Vertebrata</taxon>
        <taxon>Euteleostomi</taxon>
        <taxon>Actinopterygii</taxon>
        <taxon>Neopterygii</taxon>
        <taxon>Teleostei</taxon>
        <taxon>Ostariophysi</taxon>
        <taxon>Siluriformes</taxon>
        <taxon>Ictaluridae</taxon>
        <taxon>Ameiurus</taxon>
    </lineage>
</organism>
<keyword evidence="18" id="KW-0804">Transcription</keyword>
<dbReference type="GO" id="GO:0008289">
    <property type="term" value="F:lipid binding"/>
    <property type="evidence" value="ECO:0007669"/>
    <property type="project" value="UniProtKB-KW"/>
</dbReference>
<evidence type="ECO:0000256" key="8">
    <source>
        <dbReference type="ARBA" id="ARBA00022692"/>
    </source>
</evidence>
<dbReference type="PROSITE" id="PS00036">
    <property type="entry name" value="BZIP_BASIC"/>
    <property type="match status" value="1"/>
</dbReference>
<evidence type="ECO:0000256" key="14">
    <source>
        <dbReference type="ARBA" id="ARBA00023121"/>
    </source>
</evidence>
<evidence type="ECO:0000256" key="20">
    <source>
        <dbReference type="ARBA" id="ARBA00023180"/>
    </source>
</evidence>
<keyword evidence="11" id="KW-1133">Transmembrane helix</keyword>
<keyword evidence="14" id="KW-0446">Lipid-binding</keyword>
<dbReference type="SMART" id="SM00338">
    <property type="entry name" value="BRLZ"/>
    <property type="match status" value="1"/>
</dbReference>
<evidence type="ECO:0000256" key="25">
    <source>
        <dbReference type="SAM" id="Coils"/>
    </source>
</evidence>
<evidence type="ECO:0000256" key="6">
    <source>
        <dbReference type="ARBA" id="ARBA00022491"/>
    </source>
</evidence>
<evidence type="ECO:0000256" key="17">
    <source>
        <dbReference type="ARBA" id="ARBA00023159"/>
    </source>
</evidence>
<reference evidence="28 29" key="1">
    <citation type="submission" date="2020-02" db="EMBL/GenBank/DDBJ databases">
        <title>A chromosome-scale genome assembly of the black bullhead catfish (Ameiurus melas).</title>
        <authorList>
            <person name="Wen M."/>
            <person name="Zham M."/>
            <person name="Cabau C."/>
            <person name="Klopp C."/>
            <person name="Donnadieu C."/>
            <person name="Roques C."/>
            <person name="Bouchez O."/>
            <person name="Lampietro C."/>
            <person name="Jouanno E."/>
            <person name="Herpin A."/>
            <person name="Louis A."/>
            <person name="Berthelot C."/>
            <person name="Parey E."/>
            <person name="Roest-Crollius H."/>
            <person name="Braasch I."/>
            <person name="Postlethwait J."/>
            <person name="Robinson-Rechavi M."/>
            <person name="Echchiki A."/>
            <person name="Begum T."/>
            <person name="Montfort J."/>
            <person name="Schartl M."/>
            <person name="Bobe J."/>
            <person name="Guiguen Y."/>
        </authorList>
    </citation>
    <scope>NUCLEOTIDE SEQUENCE [LARGE SCALE GENOMIC DNA]</scope>
    <source>
        <strain evidence="28">M_S1</strain>
        <tissue evidence="28">Blood</tissue>
    </source>
</reference>
<dbReference type="Proteomes" id="UP000593565">
    <property type="component" value="Unassembled WGS sequence"/>
</dbReference>
<keyword evidence="19" id="KW-1207">Sterol metabolism</keyword>
<dbReference type="Pfam" id="PF03131">
    <property type="entry name" value="bZIP_Maf"/>
    <property type="match status" value="1"/>
</dbReference>
<proteinExistence type="inferred from homology"/>
<feature type="coiled-coil region" evidence="25">
    <location>
        <begin position="745"/>
        <end position="797"/>
    </location>
</feature>
<evidence type="ECO:0000256" key="24">
    <source>
        <dbReference type="ARBA" id="ARBA00031659"/>
    </source>
</evidence>
<evidence type="ECO:0000256" key="5">
    <source>
        <dbReference type="ARBA" id="ARBA00020485"/>
    </source>
</evidence>
<dbReference type="EMBL" id="JAAGNN010000002">
    <property type="protein sequence ID" value="KAF4092846.1"/>
    <property type="molecule type" value="Genomic_DNA"/>
</dbReference>
<evidence type="ECO:0000256" key="21">
    <source>
        <dbReference type="ARBA" id="ARBA00023221"/>
    </source>
</evidence>
<feature type="region of interest" description="Disordered" evidence="26">
    <location>
        <begin position="540"/>
        <end position="593"/>
    </location>
</feature>
<keyword evidence="16" id="KW-0472">Membrane</keyword>
<accession>A0A7J6BCQ8</accession>
<dbReference type="InterPro" id="IPR004826">
    <property type="entry name" value="bZIP_Maf"/>
</dbReference>
<keyword evidence="8" id="KW-0812">Transmembrane</keyword>
<evidence type="ECO:0000256" key="19">
    <source>
        <dbReference type="ARBA" id="ARBA00023166"/>
    </source>
</evidence>
<dbReference type="AlphaFoldDB" id="A0A7J6BCQ8"/>
<keyword evidence="13" id="KW-0443">Lipid metabolism</keyword>
<name>A0A7J6BCQ8_AMEME</name>
<evidence type="ECO:0000256" key="11">
    <source>
        <dbReference type="ARBA" id="ARBA00022989"/>
    </source>
</evidence>
<dbReference type="PROSITE" id="PS50217">
    <property type="entry name" value="BZIP"/>
    <property type="match status" value="1"/>
</dbReference>
<comment type="similarity">
    <text evidence="4">Belongs to the bZIP family. CNC subfamily.</text>
</comment>
<keyword evidence="17" id="KW-0010">Activator</keyword>
<evidence type="ECO:0000256" key="9">
    <source>
        <dbReference type="ARBA" id="ARBA00022824"/>
    </source>
</evidence>
<protein>
    <recommendedName>
        <fullName evidence="5">Endoplasmic reticulum membrane sensor NFE2L1</fullName>
    </recommendedName>
    <alternativeName>
        <fullName evidence="24">Nuclear factor erythroid 2-related factor 1</fullName>
    </alternativeName>
    <alternativeName>
        <fullName evidence="23">Nuclear factor, erythroid derived 2, like 1</fullName>
    </alternativeName>
</protein>